<evidence type="ECO:0000256" key="1">
    <source>
        <dbReference type="ARBA" id="ARBA00023002"/>
    </source>
</evidence>
<protein>
    <submittedName>
        <fullName evidence="2">RDH13</fullName>
    </submittedName>
</protein>
<dbReference type="SUPFAM" id="SSF51735">
    <property type="entry name" value="NAD(P)-binding Rossmann-fold domains"/>
    <property type="match status" value="1"/>
</dbReference>
<dbReference type="GO" id="GO:0016491">
    <property type="term" value="F:oxidoreductase activity"/>
    <property type="evidence" value="ECO:0007669"/>
    <property type="project" value="UniProtKB-KW"/>
</dbReference>
<gene>
    <name evidence="2" type="ORF">KGM_206844</name>
</gene>
<dbReference type="STRING" id="278856.A0A212FMV5"/>
<dbReference type="EMBL" id="AGBW02007651">
    <property type="protein sequence ID" value="OWR55082.1"/>
    <property type="molecule type" value="Genomic_DNA"/>
</dbReference>
<dbReference type="InParanoid" id="A0A212FMV5"/>
<evidence type="ECO:0000313" key="2">
    <source>
        <dbReference type="EMBL" id="OWR55082.1"/>
    </source>
</evidence>
<dbReference type="KEGG" id="dpl:KGM_206844"/>
<dbReference type="Gene3D" id="3.40.50.720">
    <property type="entry name" value="NAD(P)-binding Rossmann-like Domain"/>
    <property type="match status" value="1"/>
</dbReference>
<reference evidence="2 3" key="1">
    <citation type="journal article" date="2011" name="Cell">
        <title>The monarch butterfly genome yields insights into long-distance migration.</title>
        <authorList>
            <person name="Zhan S."/>
            <person name="Merlin C."/>
            <person name="Boore J.L."/>
            <person name="Reppert S.M."/>
        </authorList>
    </citation>
    <scope>NUCLEOTIDE SEQUENCE [LARGE SCALE GENOMIC DNA]</scope>
    <source>
        <strain evidence="2">F-2</strain>
    </source>
</reference>
<dbReference type="CDD" id="cd05327">
    <property type="entry name" value="retinol-DH_like_SDR_c_like"/>
    <property type="match status" value="1"/>
</dbReference>
<dbReference type="Pfam" id="PF00106">
    <property type="entry name" value="adh_short"/>
    <property type="match status" value="1"/>
</dbReference>
<dbReference type="PANTHER" id="PTHR43157:SF31">
    <property type="entry name" value="PHOSPHATIDYLINOSITOL-GLYCAN BIOSYNTHESIS CLASS F PROTEIN"/>
    <property type="match status" value="1"/>
</dbReference>
<dbReference type="PRINTS" id="PR00081">
    <property type="entry name" value="GDHRDH"/>
</dbReference>
<keyword evidence="1" id="KW-0560">Oxidoreductase</keyword>
<dbReference type="eggNOG" id="KOG1208">
    <property type="taxonomic scope" value="Eukaryota"/>
</dbReference>
<dbReference type="InterPro" id="IPR002347">
    <property type="entry name" value="SDR_fam"/>
</dbReference>
<sequence length="288" mass="32350">MSGKVVVVTGASGGIGFETALELARRGAKVIVACRNHEKGQTAVRRIIKRTNNNRIHYIHLDLTSLQSIRNFVDQFKSREAKLDVLINNAGAILTSRERTEDGILKDLQINYFGPFLLTVLLVPMLKKASPSRVVIVSSSWHKFGTVNELNSDRHGYIQAYANSKLCNIMFCKELSKRLEGTGVVVNSLNPGLVNTSLYRSSTALEKLRSLMLYAFFKTPEEGAQTSLYLAVDIECDQVTGKYFEDCKEARPSYKTDDEETRDKLWELSKDLVKLTPEEISQCFNDTT</sequence>
<dbReference type="PANTHER" id="PTHR43157">
    <property type="entry name" value="PHOSPHATIDYLINOSITOL-GLYCAN BIOSYNTHESIS CLASS F PROTEIN-RELATED"/>
    <property type="match status" value="1"/>
</dbReference>
<name>A0A212FMV5_DANPL</name>
<dbReference type="InterPro" id="IPR036291">
    <property type="entry name" value="NAD(P)-bd_dom_sf"/>
</dbReference>
<organism evidence="2 3">
    <name type="scientific">Danaus plexippus plexippus</name>
    <dbReference type="NCBI Taxonomy" id="278856"/>
    <lineage>
        <taxon>Eukaryota</taxon>
        <taxon>Metazoa</taxon>
        <taxon>Ecdysozoa</taxon>
        <taxon>Arthropoda</taxon>
        <taxon>Hexapoda</taxon>
        <taxon>Insecta</taxon>
        <taxon>Pterygota</taxon>
        <taxon>Neoptera</taxon>
        <taxon>Endopterygota</taxon>
        <taxon>Lepidoptera</taxon>
        <taxon>Glossata</taxon>
        <taxon>Ditrysia</taxon>
        <taxon>Papilionoidea</taxon>
        <taxon>Nymphalidae</taxon>
        <taxon>Danainae</taxon>
        <taxon>Danaini</taxon>
        <taxon>Danaina</taxon>
        <taxon>Danaus</taxon>
        <taxon>Danaus</taxon>
    </lineage>
</organism>
<evidence type="ECO:0000313" key="3">
    <source>
        <dbReference type="Proteomes" id="UP000007151"/>
    </source>
</evidence>
<accession>A0A212FMV5</accession>
<dbReference type="AlphaFoldDB" id="A0A212FMV5"/>
<comment type="caution">
    <text evidence="2">The sequence shown here is derived from an EMBL/GenBank/DDBJ whole genome shotgun (WGS) entry which is preliminary data.</text>
</comment>
<dbReference type="Proteomes" id="UP000007151">
    <property type="component" value="Unassembled WGS sequence"/>
</dbReference>
<keyword evidence="3" id="KW-1185">Reference proteome</keyword>
<proteinExistence type="predicted"/>